<dbReference type="STRING" id="980251.GCA_001642875_02992"/>
<feature type="domain" description="TadE-like" evidence="2">
    <location>
        <begin position="18"/>
        <end position="60"/>
    </location>
</feature>
<evidence type="ECO:0000313" key="3">
    <source>
        <dbReference type="EMBL" id="QEG20858.1"/>
    </source>
</evidence>
<evidence type="ECO:0000256" key="1">
    <source>
        <dbReference type="SAM" id="Phobius"/>
    </source>
</evidence>
<dbReference type="Pfam" id="PF07811">
    <property type="entry name" value="TadE"/>
    <property type="match status" value="1"/>
</dbReference>
<keyword evidence="1" id="KW-0812">Transmembrane</keyword>
<proteinExistence type="predicted"/>
<dbReference type="AlphaFoldDB" id="A0A5B9P391"/>
<dbReference type="EMBL" id="CP042912">
    <property type="protein sequence ID" value="QEG20858.1"/>
    <property type="molecule type" value="Genomic_DNA"/>
</dbReference>
<name>A0A5B9P391_9BACT</name>
<dbReference type="KEGG" id="mff:MFFC18_07090"/>
<keyword evidence="4" id="KW-1185">Reference proteome</keyword>
<accession>A0A5B9P391</accession>
<evidence type="ECO:0000259" key="2">
    <source>
        <dbReference type="Pfam" id="PF07811"/>
    </source>
</evidence>
<dbReference type="InterPro" id="IPR012495">
    <property type="entry name" value="TadE-like_dom"/>
</dbReference>
<evidence type="ECO:0000313" key="4">
    <source>
        <dbReference type="Proteomes" id="UP000322214"/>
    </source>
</evidence>
<keyword evidence="1" id="KW-0472">Membrane</keyword>
<sequence>MFKTIKTIKKFRKRNRKGAAAVEFAVVAPAFLAVTFCCFEFARMSIMRNLAQNAAYEACRFAMMEGATEEDGEAKAADVLSRLGTKGATVTTTYQSIFRDDGTVLEDRAFVTTQITVPIGQNSIVFPAAVFGDKAITTQTQLRSERYIGFFETQQ</sequence>
<protein>
    <submittedName>
        <fullName evidence="3">TadE-like protein</fullName>
    </submittedName>
</protein>
<keyword evidence="1" id="KW-1133">Transmembrane helix</keyword>
<feature type="transmembrane region" description="Helical" evidence="1">
    <location>
        <begin position="21"/>
        <end position="42"/>
    </location>
</feature>
<dbReference type="Proteomes" id="UP000322214">
    <property type="component" value="Chromosome"/>
</dbReference>
<dbReference type="RefSeq" id="WP_075085208.1">
    <property type="nucleotide sequence ID" value="NZ_CP042912.1"/>
</dbReference>
<organism evidence="3 4">
    <name type="scientific">Mariniblastus fucicola</name>
    <dbReference type="NCBI Taxonomy" id="980251"/>
    <lineage>
        <taxon>Bacteria</taxon>
        <taxon>Pseudomonadati</taxon>
        <taxon>Planctomycetota</taxon>
        <taxon>Planctomycetia</taxon>
        <taxon>Pirellulales</taxon>
        <taxon>Pirellulaceae</taxon>
        <taxon>Mariniblastus</taxon>
    </lineage>
</organism>
<gene>
    <name evidence="3" type="ORF">MFFC18_07090</name>
</gene>
<dbReference type="OrthoDB" id="290254at2"/>
<reference evidence="3 4" key="1">
    <citation type="submission" date="2019-08" db="EMBL/GenBank/DDBJ databases">
        <title>Deep-cultivation of Planctomycetes and their phenomic and genomic characterization uncovers novel biology.</title>
        <authorList>
            <person name="Wiegand S."/>
            <person name="Jogler M."/>
            <person name="Boedeker C."/>
            <person name="Pinto D."/>
            <person name="Vollmers J."/>
            <person name="Rivas-Marin E."/>
            <person name="Kohn T."/>
            <person name="Peeters S.H."/>
            <person name="Heuer A."/>
            <person name="Rast P."/>
            <person name="Oberbeckmann S."/>
            <person name="Bunk B."/>
            <person name="Jeske O."/>
            <person name="Meyerdierks A."/>
            <person name="Storesund J.E."/>
            <person name="Kallscheuer N."/>
            <person name="Luecker S."/>
            <person name="Lage O.M."/>
            <person name="Pohl T."/>
            <person name="Merkel B.J."/>
            <person name="Hornburger P."/>
            <person name="Mueller R.-W."/>
            <person name="Bruemmer F."/>
            <person name="Labrenz M."/>
            <person name="Spormann A.M."/>
            <person name="Op den Camp H."/>
            <person name="Overmann J."/>
            <person name="Amann R."/>
            <person name="Jetten M.S.M."/>
            <person name="Mascher T."/>
            <person name="Medema M.H."/>
            <person name="Devos D.P."/>
            <person name="Kaster A.-K."/>
            <person name="Ovreas L."/>
            <person name="Rohde M."/>
            <person name="Galperin M.Y."/>
            <person name="Jogler C."/>
        </authorList>
    </citation>
    <scope>NUCLEOTIDE SEQUENCE [LARGE SCALE GENOMIC DNA]</scope>
    <source>
        <strain evidence="3 4">FC18</strain>
    </source>
</reference>